<dbReference type="GO" id="GO:0006887">
    <property type="term" value="P:exocytosis"/>
    <property type="evidence" value="ECO:0007669"/>
    <property type="project" value="TreeGrafter"/>
</dbReference>
<feature type="region of interest" description="Disordered" evidence="3">
    <location>
        <begin position="365"/>
        <end position="384"/>
    </location>
</feature>
<reference evidence="5 6" key="1">
    <citation type="journal article" date="2020" name="ISME J.">
        <title>Uncovering the hidden diversity of litter-decomposition mechanisms in mushroom-forming fungi.</title>
        <authorList>
            <person name="Floudas D."/>
            <person name="Bentzer J."/>
            <person name="Ahren D."/>
            <person name="Johansson T."/>
            <person name="Persson P."/>
            <person name="Tunlid A."/>
        </authorList>
    </citation>
    <scope>NUCLEOTIDE SEQUENCE [LARGE SCALE GENOMIC DNA]</scope>
    <source>
        <strain evidence="5 6">CBS 291.85</strain>
    </source>
</reference>
<feature type="compositionally biased region" description="Pro residues" evidence="3">
    <location>
        <begin position="590"/>
        <end position="599"/>
    </location>
</feature>
<feature type="compositionally biased region" description="Low complexity" evidence="3">
    <location>
        <begin position="676"/>
        <end position="687"/>
    </location>
</feature>
<proteinExistence type="predicted"/>
<evidence type="ECO:0000259" key="4">
    <source>
        <dbReference type="Pfam" id="PF06428"/>
    </source>
</evidence>
<evidence type="ECO:0000256" key="2">
    <source>
        <dbReference type="SAM" id="Coils"/>
    </source>
</evidence>
<dbReference type="Proteomes" id="UP000559256">
    <property type="component" value="Unassembled WGS sequence"/>
</dbReference>
<gene>
    <name evidence="5" type="ORF">D9758_003007</name>
</gene>
<feature type="compositionally biased region" description="Basic and acidic residues" evidence="3">
    <location>
        <begin position="1"/>
        <end position="10"/>
    </location>
</feature>
<dbReference type="PANTHER" id="PTHR14430">
    <property type="entry name" value="RABIN3-RELATED"/>
    <property type="match status" value="1"/>
</dbReference>
<comment type="caution">
    <text evidence="5">The sequence shown here is derived from an EMBL/GenBank/DDBJ whole genome shotgun (WGS) entry which is preliminary data.</text>
</comment>
<dbReference type="GO" id="GO:0005085">
    <property type="term" value="F:guanyl-nucleotide exchange factor activity"/>
    <property type="evidence" value="ECO:0007669"/>
    <property type="project" value="InterPro"/>
</dbReference>
<dbReference type="CDD" id="cd21044">
    <property type="entry name" value="Rab11BD_RAB3IP_like"/>
    <property type="match status" value="1"/>
</dbReference>
<dbReference type="OrthoDB" id="1748564at2759"/>
<feature type="compositionally biased region" description="Basic and acidic residues" evidence="3">
    <location>
        <begin position="811"/>
        <end position="846"/>
    </location>
</feature>
<dbReference type="Gene3D" id="6.10.140.910">
    <property type="match status" value="1"/>
</dbReference>
<feature type="region of interest" description="Disordered" evidence="3">
    <location>
        <begin position="390"/>
        <end position="421"/>
    </location>
</feature>
<feature type="compositionally biased region" description="Low complexity" evidence="3">
    <location>
        <begin position="720"/>
        <end position="729"/>
    </location>
</feature>
<feature type="compositionally biased region" description="Low complexity" evidence="3">
    <location>
        <begin position="653"/>
        <end position="664"/>
    </location>
</feature>
<dbReference type="GO" id="GO:0051286">
    <property type="term" value="C:cell tip"/>
    <property type="evidence" value="ECO:0007669"/>
    <property type="project" value="TreeGrafter"/>
</dbReference>
<feature type="compositionally biased region" description="Polar residues" evidence="3">
    <location>
        <begin position="570"/>
        <end position="581"/>
    </location>
</feature>
<evidence type="ECO:0000313" key="5">
    <source>
        <dbReference type="EMBL" id="KAF5368967.1"/>
    </source>
</evidence>
<dbReference type="SUPFAM" id="SSF144284">
    <property type="entry name" value="Sec2 N-terminal region"/>
    <property type="match status" value="1"/>
</dbReference>
<dbReference type="EMBL" id="JAACJM010000014">
    <property type="protein sequence ID" value="KAF5368967.1"/>
    <property type="molecule type" value="Genomic_DNA"/>
</dbReference>
<dbReference type="AlphaFoldDB" id="A0A8H5GQ07"/>
<feature type="compositionally biased region" description="Polar residues" evidence="3">
    <location>
        <begin position="11"/>
        <end position="23"/>
    </location>
</feature>
<evidence type="ECO:0000313" key="6">
    <source>
        <dbReference type="Proteomes" id="UP000559256"/>
    </source>
</evidence>
<dbReference type="InterPro" id="IPR040351">
    <property type="entry name" value="RAB3IL/RAB3IP/Sec2"/>
</dbReference>
<feature type="region of interest" description="Disordered" evidence="3">
    <location>
        <begin position="555"/>
        <end position="909"/>
    </location>
</feature>
<evidence type="ECO:0000256" key="1">
    <source>
        <dbReference type="ARBA" id="ARBA00023054"/>
    </source>
</evidence>
<keyword evidence="1 2" id="KW-0175">Coiled coil</keyword>
<protein>
    <recommendedName>
        <fullName evidence="4">GDP/GTP exchange factor Sec2 N-terminal domain-containing protein</fullName>
    </recommendedName>
</protein>
<feature type="region of interest" description="Disordered" evidence="3">
    <location>
        <begin position="453"/>
        <end position="480"/>
    </location>
</feature>
<keyword evidence="6" id="KW-1185">Reference proteome</keyword>
<dbReference type="Pfam" id="PF06428">
    <property type="entry name" value="Sec2p"/>
    <property type="match status" value="1"/>
</dbReference>
<dbReference type="GO" id="GO:0070319">
    <property type="term" value="C:Golgi to plasma membrane transport vesicle"/>
    <property type="evidence" value="ECO:0007669"/>
    <property type="project" value="TreeGrafter"/>
</dbReference>
<name>A0A8H5GQ07_9AGAR</name>
<sequence length="946" mass="101500">MAQADQDEHTSNGTSKPTVNGDSGSVKGHRTLGSESEDPQTILIGSLRSQIQDLFSQVTQLNGKLVKSYDRVSDLEDDLHVASANLRQSTLKVSQLELERTQHLSALNTGLLVEKSQVTSELTRLMEKATEEAAQRGQAESARADIEKDLDDLSANLFDQANNMVAEARYAKFLSEEKLKSAEEALKGAEEAVTMMQQQMQVLQGEKEESDKSMQEMRVTMGKGKWVEQQDGGKITRTIRLLSSHTPYQEFLLFIAHLRSLHSASPQSPAMATLLPLPFLARLMVEDSDPTIRLDLAPALNWLSRRSVLSAIHNGNLTIEPMAAATLLHESSVSPASLPGLNNNNSVVSCALCGVPIFPNSDTHLSPHTRPPVHPSTLLTNGNSWSTSLFKRQRTTSTASQPPSPPPRSKSRPTPAPSGPQQIYIFRITGSGTNTYPSLPNITTSAFTPTSLVSNAASSSSPSHTPSHPTHHSTNSTSQSSIYPLCAGGWCLTRLRATCSLWAFVRNGIVEKVWEEEVPNIPLLTNNVSANASEKPPVPPRRRGLWGMATALQERAASWSENDRDKGKKSSISDTPKSQPATPEKKLPAAPVPRPPPAHPIVAATVPSDSEEPAQVPTTPPPLPKRHSIDASPSLLKRNSIDAPPPLPKRNRPTPTTPTAKPLNGDTMFPSPVEATIPTTPTHIPLPESRPGTPSTPVVMPSRTASPAPQAGGVPPPVPRRAAARGPRPMSTPRAKTPVDPSEGENAPGLASSTEDSKDGSSPVTGIPEAISEENSEAVAPEAPDTAVATEKTEEVKKEGNADESAPGEADAAKPEDTVTEAKAEEGVSKGESEAVKTGTETKDEAAPTSDVPEADEKAEVEVETSAVPEKEKETAEQTAEAVPQVDGDVKPELVETNGTTEERGKEDDGEVYIGISTWEERTWKEVIRLKEVMFWARVGGIKSDE</sequence>
<feature type="domain" description="GDP/GTP exchange factor Sec2 N-terminal" evidence="4">
    <location>
        <begin position="73"/>
        <end position="203"/>
    </location>
</feature>
<dbReference type="PANTHER" id="PTHR14430:SF0">
    <property type="entry name" value="SEC2P DOMAIN-CONTAINING PROTEIN"/>
    <property type="match status" value="1"/>
</dbReference>
<feature type="coiled-coil region" evidence="2">
    <location>
        <begin position="136"/>
        <end position="206"/>
    </location>
</feature>
<organism evidence="5 6">
    <name type="scientific">Tetrapyrgos nigripes</name>
    <dbReference type="NCBI Taxonomy" id="182062"/>
    <lineage>
        <taxon>Eukaryota</taxon>
        <taxon>Fungi</taxon>
        <taxon>Dikarya</taxon>
        <taxon>Basidiomycota</taxon>
        <taxon>Agaricomycotina</taxon>
        <taxon>Agaricomycetes</taxon>
        <taxon>Agaricomycetidae</taxon>
        <taxon>Agaricales</taxon>
        <taxon>Marasmiineae</taxon>
        <taxon>Marasmiaceae</taxon>
        <taxon>Tetrapyrgos</taxon>
    </lineage>
</organism>
<feature type="region of interest" description="Disordered" evidence="3">
    <location>
        <begin position="1"/>
        <end position="38"/>
    </location>
</feature>
<feature type="compositionally biased region" description="Basic and acidic residues" evidence="3">
    <location>
        <begin position="791"/>
        <end position="801"/>
    </location>
</feature>
<feature type="compositionally biased region" description="Pro residues" evidence="3">
    <location>
        <begin position="402"/>
        <end position="418"/>
    </location>
</feature>
<evidence type="ECO:0000256" key="3">
    <source>
        <dbReference type="SAM" id="MobiDB-lite"/>
    </source>
</evidence>
<accession>A0A8H5GQ07</accession>
<dbReference type="InterPro" id="IPR009449">
    <property type="entry name" value="Sec2_N"/>
</dbReference>